<protein>
    <submittedName>
        <fullName evidence="1">Uncharacterized protein</fullName>
    </submittedName>
</protein>
<dbReference type="EMBL" id="NQVE01000188">
    <property type="protein sequence ID" value="RAL41360.1"/>
    <property type="molecule type" value="Genomic_DNA"/>
</dbReference>
<sequence length="67" mass="7208">MGRRREFGKFIDLGIGMANSGEGMLEGEDLRKCQKSSCVTAIGGIGRHSPASGDLKCQRSSKVRIHS</sequence>
<dbReference type="Proteomes" id="UP000249390">
    <property type="component" value="Unassembled WGS sequence"/>
</dbReference>
<keyword evidence="2" id="KW-1185">Reference proteome</keyword>
<comment type="caution">
    <text evidence="1">The sequence shown here is derived from an EMBL/GenBank/DDBJ whole genome shotgun (WGS) entry which is preliminary data.</text>
</comment>
<dbReference type="AlphaFoldDB" id="A0A328D868"/>
<name>A0A328D868_9ASTE</name>
<organism evidence="1 2">
    <name type="scientific">Cuscuta australis</name>
    <dbReference type="NCBI Taxonomy" id="267555"/>
    <lineage>
        <taxon>Eukaryota</taxon>
        <taxon>Viridiplantae</taxon>
        <taxon>Streptophyta</taxon>
        <taxon>Embryophyta</taxon>
        <taxon>Tracheophyta</taxon>
        <taxon>Spermatophyta</taxon>
        <taxon>Magnoliopsida</taxon>
        <taxon>eudicotyledons</taxon>
        <taxon>Gunneridae</taxon>
        <taxon>Pentapetalae</taxon>
        <taxon>asterids</taxon>
        <taxon>lamiids</taxon>
        <taxon>Solanales</taxon>
        <taxon>Convolvulaceae</taxon>
        <taxon>Cuscuteae</taxon>
        <taxon>Cuscuta</taxon>
        <taxon>Cuscuta subgen. Grammica</taxon>
        <taxon>Cuscuta sect. Cleistogrammica</taxon>
    </lineage>
</organism>
<gene>
    <name evidence="1" type="ORF">DM860_010154</name>
</gene>
<accession>A0A328D868</accession>
<evidence type="ECO:0000313" key="1">
    <source>
        <dbReference type="EMBL" id="RAL41360.1"/>
    </source>
</evidence>
<reference evidence="1 2" key="1">
    <citation type="submission" date="2018-06" db="EMBL/GenBank/DDBJ databases">
        <title>The Genome of Cuscuta australis (Dodder) Provides Insight into the Evolution of Plant Parasitism.</title>
        <authorList>
            <person name="Liu H."/>
        </authorList>
    </citation>
    <scope>NUCLEOTIDE SEQUENCE [LARGE SCALE GENOMIC DNA]</scope>
    <source>
        <strain evidence="2">cv. Yunnan</strain>
        <tissue evidence="1">Vines</tissue>
    </source>
</reference>
<proteinExistence type="predicted"/>
<evidence type="ECO:0000313" key="2">
    <source>
        <dbReference type="Proteomes" id="UP000249390"/>
    </source>
</evidence>